<proteinExistence type="predicted"/>
<dbReference type="Proteomes" id="UP000403352">
    <property type="component" value="Unassembled WGS sequence"/>
</dbReference>
<comment type="subcellular location">
    <subcellularLocation>
        <location evidence="1">Virion</location>
    </subcellularLocation>
</comment>
<feature type="compositionally biased region" description="Basic and acidic residues" evidence="2">
    <location>
        <begin position="91"/>
        <end position="106"/>
    </location>
</feature>
<reference evidence="4 5" key="1">
    <citation type="submission" date="2018-06" db="EMBL/GenBank/DDBJ databases">
        <authorList>
            <consortium name="GenomeTrakr: Next Generation Sequencing Network for Food Pathogen Tracability"/>
        </authorList>
    </citation>
    <scope>NUCLEOTIDE SEQUENCE [LARGE SCALE GENOMIC DNA]</scope>
    <source>
        <strain evidence="4 5">FDA00008584</strain>
    </source>
</reference>
<dbReference type="Pfam" id="PF05065">
    <property type="entry name" value="Phage_capsid"/>
    <property type="match status" value="1"/>
</dbReference>
<dbReference type="InterPro" id="IPR054612">
    <property type="entry name" value="Phage_capsid-like_C"/>
</dbReference>
<evidence type="ECO:0000256" key="2">
    <source>
        <dbReference type="SAM" id="MobiDB-lite"/>
    </source>
</evidence>
<sequence length="441" mass="48500">MPKFIEKELFNSMDKIQEQINAKKDEHKAALTTAQDHAKNGDLDKAKEAKANAEAIKADIEKLEADLNELQAIVDEPVEEPASEQTDTEETLPKPDEEDELKKEQRSAAADPEEEDATQEEKKKQTEKETRGMKKMQTKVNLDSNKTALEDIGAFIKSKGKETRGLTSKGAEALIPVEVINQPKETPETVVDLRTIVNRVKVKTAEGKYPVLENPSDGFPTVEELAKNPEMEASPIRKVDYAIKTYRQQLPVSQEALDDSEADLGKIVADYIAKKSLITSNIAIASKMATFEKVTATSLDDLKKIVNVTIDPAYNIVHVVTQSFFNAVDTLKDGDGRYILQQDITSPSGYKLFGRNVYVVKDTIFGGEAGAQQAYVGSAYDGVLFADRAELGLKWVDNTIYGEILAGVLRFDAEVADPNAGRFVTLDLSGTEEPAAKKASK</sequence>
<feature type="domain" description="Phage capsid-like C-terminal" evidence="3">
    <location>
        <begin position="174"/>
        <end position="420"/>
    </location>
</feature>
<organism evidence="4 5">
    <name type="scientific">Listeria monocytogenes</name>
    <dbReference type="NCBI Taxonomy" id="1639"/>
    <lineage>
        <taxon>Bacteria</taxon>
        <taxon>Bacillati</taxon>
        <taxon>Bacillota</taxon>
        <taxon>Bacilli</taxon>
        <taxon>Bacillales</taxon>
        <taxon>Listeriaceae</taxon>
        <taxon>Listeria</taxon>
    </lineage>
</organism>
<gene>
    <name evidence="4" type="ORF">QD52_13580</name>
</gene>
<dbReference type="EMBL" id="AAALRN010000007">
    <property type="protein sequence ID" value="EAD1186113.1"/>
    <property type="molecule type" value="Genomic_DNA"/>
</dbReference>
<evidence type="ECO:0000313" key="4">
    <source>
        <dbReference type="EMBL" id="EAD1186113.1"/>
    </source>
</evidence>
<dbReference type="NCBIfam" id="TIGR01554">
    <property type="entry name" value="major_cap_HK97"/>
    <property type="match status" value="1"/>
</dbReference>
<feature type="compositionally biased region" description="Basic and acidic residues" evidence="2">
    <location>
        <begin position="119"/>
        <end position="132"/>
    </location>
</feature>
<dbReference type="AlphaFoldDB" id="A0A823DG50"/>
<accession>A0A823DG50</accession>
<feature type="region of interest" description="Disordered" evidence="2">
    <location>
        <begin position="71"/>
        <end position="142"/>
    </location>
</feature>
<evidence type="ECO:0000256" key="1">
    <source>
        <dbReference type="ARBA" id="ARBA00004328"/>
    </source>
</evidence>
<name>A0A823DG50_LISMN</name>
<evidence type="ECO:0000259" key="3">
    <source>
        <dbReference type="Pfam" id="PF05065"/>
    </source>
</evidence>
<dbReference type="InterPro" id="IPR024455">
    <property type="entry name" value="Phage_capsid"/>
</dbReference>
<protein>
    <submittedName>
        <fullName evidence="4">Phage major capsid protein</fullName>
    </submittedName>
</protein>
<evidence type="ECO:0000313" key="5">
    <source>
        <dbReference type="Proteomes" id="UP000403352"/>
    </source>
</evidence>
<comment type="caution">
    <text evidence="4">The sequence shown here is derived from an EMBL/GenBank/DDBJ whole genome shotgun (WGS) entry which is preliminary data.</text>
</comment>
<dbReference type="SUPFAM" id="SSF56563">
    <property type="entry name" value="Major capsid protein gp5"/>
    <property type="match status" value="1"/>
</dbReference>
<feature type="compositionally biased region" description="Acidic residues" evidence="2">
    <location>
        <begin position="76"/>
        <end position="90"/>
    </location>
</feature>